<dbReference type="AlphaFoldDB" id="A0A922L101"/>
<proteinExistence type="predicted"/>
<sequence length="65" mass="7257">MVLFIIESRPNFDHTIVESLSLEFVSLSISKSTADTGVDFLDRDCEPIIEPLMDVISATSCHSKR</sequence>
<comment type="caution">
    <text evidence="1">The sequence shown here is derived from an EMBL/GenBank/DDBJ whole genome shotgun (WGS) entry which is preliminary data.</text>
</comment>
<keyword evidence="2" id="KW-1185">Reference proteome</keyword>
<gene>
    <name evidence="1" type="ORF">DERF_014114</name>
</gene>
<dbReference type="Proteomes" id="UP000790347">
    <property type="component" value="Unassembled WGS sequence"/>
</dbReference>
<evidence type="ECO:0000313" key="2">
    <source>
        <dbReference type="Proteomes" id="UP000790347"/>
    </source>
</evidence>
<evidence type="ECO:0000313" key="1">
    <source>
        <dbReference type="EMBL" id="KAH9493362.1"/>
    </source>
</evidence>
<protein>
    <submittedName>
        <fullName evidence="1">Uncharacterized protein</fullName>
    </submittedName>
</protein>
<organism evidence="1 2">
    <name type="scientific">Dermatophagoides farinae</name>
    <name type="common">American house dust mite</name>
    <dbReference type="NCBI Taxonomy" id="6954"/>
    <lineage>
        <taxon>Eukaryota</taxon>
        <taxon>Metazoa</taxon>
        <taxon>Ecdysozoa</taxon>
        <taxon>Arthropoda</taxon>
        <taxon>Chelicerata</taxon>
        <taxon>Arachnida</taxon>
        <taxon>Acari</taxon>
        <taxon>Acariformes</taxon>
        <taxon>Sarcoptiformes</taxon>
        <taxon>Astigmata</taxon>
        <taxon>Psoroptidia</taxon>
        <taxon>Analgoidea</taxon>
        <taxon>Pyroglyphidae</taxon>
        <taxon>Dermatophagoidinae</taxon>
        <taxon>Dermatophagoides</taxon>
    </lineage>
</organism>
<dbReference type="EMBL" id="ASGP02000008">
    <property type="protein sequence ID" value="KAH9493362.1"/>
    <property type="molecule type" value="Genomic_DNA"/>
</dbReference>
<name>A0A922L101_DERFA</name>
<reference evidence="1" key="1">
    <citation type="submission" date="2013-05" db="EMBL/GenBank/DDBJ databases">
        <authorList>
            <person name="Yim A.K.Y."/>
            <person name="Chan T.F."/>
            <person name="Ji K.M."/>
            <person name="Liu X.Y."/>
            <person name="Zhou J.W."/>
            <person name="Li R.Q."/>
            <person name="Yang K.Y."/>
            <person name="Li J."/>
            <person name="Li M."/>
            <person name="Law P.T.W."/>
            <person name="Wu Y.L."/>
            <person name="Cai Z.L."/>
            <person name="Qin H."/>
            <person name="Bao Y."/>
            <person name="Leung R.K.K."/>
            <person name="Ng P.K.S."/>
            <person name="Zou J."/>
            <person name="Zhong X.J."/>
            <person name="Ran P.X."/>
            <person name="Zhong N.S."/>
            <person name="Liu Z.G."/>
            <person name="Tsui S.K.W."/>
        </authorList>
    </citation>
    <scope>NUCLEOTIDE SEQUENCE</scope>
    <source>
        <strain evidence="1">Derf</strain>
        <tissue evidence="1">Whole organism</tissue>
    </source>
</reference>
<reference evidence="1" key="2">
    <citation type="journal article" date="2022" name="Res Sq">
        <title>Comparative Genomics Reveals Insights into the Divergent Evolution of Astigmatic Mites and Household Pest Adaptations.</title>
        <authorList>
            <person name="Xiong Q."/>
            <person name="Wan A.T.-Y."/>
            <person name="Liu X.-Y."/>
            <person name="Fung C.S.-H."/>
            <person name="Xiao X."/>
            <person name="Malainual N."/>
            <person name="Hou J."/>
            <person name="Wang L."/>
            <person name="Wang M."/>
            <person name="Yang K."/>
            <person name="Cui Y."/>
            <person name="Leung E."/>
            <person name="Nong W."/>
            <person name="Shin S.-K."/>
            <person name="Au S."/>
            <person name="Jeong K.Y."/>
            <person name="Chew F.T."/>
            <person name="Hui J."/>
            <person name="Leung T.F."/>
            <person name="Tungtrongchitr A."/>
            <person name="Zhong N."/>
            <person name="Liu Z."/>
            <person name="Tsui S."/>
        </authorList>
    </citation>
    <scope>NUCLEOTIDE SEQUENCE</scope>
    <source>
        <strain evidence="1">Derf</strain>
        <tissue evidence="1">Whole organism</tissue>
    </source>
</reference>
<accession>A0A922L101</accession>